<dbReference type="PhylomeDB" id="A0A068V8G3"/>
<evidence type="ECO:0000256" key="2">
    <source>
        <dbReference type="ARBA" id="ARBA00011738"/>
    </source>
</evidence>
<comment type="subcellular location">
    <subcellularLocation>
        <location evidence="4">Secreted</location>
        <location evidence="4">Extracellular space</location>
        <location evidence="4">Apoplast</location>
    </subcellularLocation>
</comment>
<comment type="similarity">
    <text evidence="1 4">Belongs to the plant dirigent protein family.</text>
</comment>
<comment type="function">
    <text evidence="4">Dirigent proteins impart stereoselectivity on the phenoxy radical-coupling reaction, yielding optically active lignans from two molecules of coniferyl alcohol in the biosynthesis of lignans, flavonolignans, and alkaloids and thus plays a central role in plant secondary metabolism.</text>
</comment>
<evidence type="ECO:0000313" key="6">
    <source>
        <dbReference type="Proteomes" id="UP000295252"/>
    </source>
</evidence>
<dbReference type="AlphaFoldDB" id="A0A068V8G3"/>
<dbReference type="InterPro" id="IPR004265">
    <property type="entry name" value="Dirigent"/>
</dbReference>
<protein>
    <recommendedName>
        <fullName evidence="4">Dirigent protein</fullName>
    </recommendedName>
</protein>
<evidence type="ECO:0000256" key="3">
    <source>
        <dbReference type="ARBA" id="ARBA00022525"/>
    </source>
</evidence>
<keyword evidence="6" id="KW-1185">Reference proteome</keyword>
<dbReference type="GO" id="GO:0009699">
    <property type="term" value="P:phenylpropanoid biosynthetic process"/>
    <property type="evidence" value="ECO:0007669"/>
    <property type="project" value="UniProtKB-ARBA"/>
</dbReference>
<dbReference type="EMBL" id="HG739224">
    <property type="protein sequence ID" value="CDP16946.1"/>
    <property type="molecule type" value="Genomic_DNA"/>
</dbReference>
<dbReference type="PANTHER" id="PTHR21495">
    <property type="entry name" value="NUCLEOPORIN-RELATED"/>
    <property type="match status" value="1"/>
</dbReference>
<dbReference type="OMA" id="IATANTC"/>
<evidence type="ECO:0000313" key="5">
    <source>
        <dbReference type="EMBL" id="CDP16946.1"/>
    </source>
</evidence>
<dbReference type="STRING" id="49390.A0A068V8G3"/>
<dbReference type="Gene3D" id="2.40.480.10">
    <property type="entry name" value="Allene oxide cyclase-like"/>
    <property type="match status" value="1"/>
</dbReference>
<evidence type="ECO:0000256" key="1">
    <source>
        <dbReference type="ARBA" id="ARBA00010746"/>
    </source>
</evidence>
<dbReference type="GO" id="GO:0048046">
    <property type="term" value="C:apoplast"/>
    <property type="evidence" value="ECO:0007669"/>
    <property type="project" value="UniProtKB-SubCell"/>
</dbReference>
<dbReference type="Gramene" id="CDP16946">
    <property type="protein sequence ID" value="CDP16946"/>
    <property type="gene ID" value="GSCOC_T00005311001"/>
</dbReference>
<evidence type="ECO:0000256" key="4">
    <source>
        <dbReference type="RuleBase" id="RU363099"/>
    </source>
</evidence>
<gene>
    <name evidence="5" type="ORF">GSCOC_T00005311001</name>
</gene>
<proteinExistence type="inferred from homology"/>
<organism evidence="5 6">
    <name type="scientific">Coffea canephora</name>
    <name type="common">Robusta coffee</name>
    <dbReference type="NCBI Taxonomy" id="49390"/>
    <lineage>
        <taxon>Eukaryota</taxon>
        <taxon>Viridiplantae</taxon>
        <taxon>Streptophyta</taxon>
        <taxon>Embryophyta</taxon>
        <taxon>Tracheophyta</taxon>
        <taxon>Spermatophyta</taxon>
        <taxon>Magnoliopsida</taxon>
        <taxon>eudicotyledons</taxon>
        <taxon>Gunneridae</taxon>
        <taxon>Pentapetalae</taxon>
        <taxon>asterids</taxon>
        <taxon>lamiids</taxon>
        <taxon>Gentianales</taxon>
        <taxon>Rubiaceae</taxon>
        <taxon>Ixoroideae</taxon>
        <taxon>Gardenieae complex</taxon>
        <taxon>Bertiereae - Coffeeae clade</taxon>
        <taxon>Coffeeae</taxon>
        <taxon>Coffea</taxon>
    </lineage>
</organism>
<accession>A0A068V8G3</accession>
<dbReference type="InterPro" id="IPR044859">
    <property type="entry name" value="Allene_oxi_cyc_Dirigent"/>
</dbReference>
<keyword evidence="3 4" id="KW-0964">Secreted</keyword>
<comment type="subunit">
    <text evidence="2 4">Homodimer.</text>
</comment>
<dbReference type="InParanoid" id="A0A068V8G3"/>
<keyword evidence="4" id="KW-0052">Apoplast</keyword>
<dbReference type="Pfam" id="PF03018">
    <property type="entry name" value="Dirigent"/>
    <property type="match status" value="1"/>
</dbReference>
<dbReference type="OrthoDB" id="1864232at2759"/>
<dbReference type="Proteomes" id="UP000295252">
    <property type="component" value="Chromosome VI"/>
</dbReference>
<reference evidence="6" key="1">
    <citation type="journal article" date="2014" name="Science">
        <title>The coffee genome provides insight into the convergent evolution of caffeine biosynthesis.</title>
        <authorList>
            <person name="Denoeud F."/>
            <person name="Carretero-Paulet L."/>
            <person name="Dereeper A."/>
            <person name="Droc G."/>
            <person name="Guyot R."/>
            <person name="Pietrella M."/>
            <person name="Zheng C."/>
            <person name="Alberti A."/>
            <person name="Anthony F."/>
            <person name="Aprea G."/>
            <person name="Aury J.M."/>
            <person name="Bento P."/>
            <person name="Bernard M."/>
            <person name="Bocs S."/>
            <person name="Campa C."/>
            <person name="Cenci A."/>
            <person name="Combes M.C."/>
            <person name="Crouzillat D."/>
            <person name="Da Silva C."/>
            <person name="Daddiego L."/>
            <person name="De Bellis F."/>
            <person name="Dussert S."/>
            <person name="Garsmeur O."/>
            <person name="Gayraud T."/>
            <person name="Guignon V."/>
            <person name="Jahn K."/>
            <person name="Jamilloux V."/>
            <person name="Joet T."/>
            <person name="Labadie K."/>
            <person name="Lan T."/>
            <person name="Leclercq J."/>
            <person name="Lepelley M."/>
            <person name="Leroy T."/>
            <person name="Li L.T."/>
            <person name="Librado P."/>
            <person name="Lopez L."/>
            <person name="Munoz A."/>
            <person name="Noel B."/>
            <person name="Pallavicini A."/>
            <person name="Perrotta G."/>
            <person name="Poncet V."/>
            <person name="Pot D."/>
            <person name="Priyono X."/>
            <person name="Rigoreau M."/>
            <person name="Rouard M."/>
            <person name="Rozas J."/>
            <person name="Tranchant-Dubreuil C."/>
            <person name="VanBuren R."/>
            <person name="Zhang Q."/>
            <person name="Andrade A.C."/>
            <person name="Argout X."/>
            <person name="Bertrand B."/>
            <person name="de Kochko A."/>
            <person name="Graziosi G."/>
            <person name="Henry R.J."/>
            <person name="Jayarama X."/>
            <person name="Ming R."/>
            <person name="Nagai C."/>
            <person name="Rounsley S."/>
            <person name="Sankoff D."/>
            <person name="Giuliano G."/>
            <person name="Albert V.A."/>
            <person name="Wincker P."/>
            <person name="Lashermes P."/>
        </authorList>
    </citation>
    <scope>NUCLEOTIDE SEQUENCE [LARGE SCALE GENOMIC DNA]</scope>
    <source>
        <strain evidence="6">cv. DH200-94</strain>
    </source>
</reference>
<sequence>MLQDLSFPGPPIKRIEEAWKMDKLSMKMKKMKLINVALLWWVAISIAMPSAYGSVDQSPRAVEKWFKELRRGKEKLTKLHFYLHDTVTAKNPTTVQVAEANMTSKSPTLFGETVVLDDPLTVGPEPSSKIIGHAQGIYSSVSQEGYSQIMILNLIFNYGKFNGSTLSLLGSNPIFNEYREMPILGGTGAFRLARGIATEKSYAVNVTTKNAIAEHHVLVLHY</sequence>
<name>A0A068V8G3_COFCA</name>